<dbReference type="AlphaFoldDB" id="A0A9D7XLG2"/>
<feature type="chain" id="PRO_5038383555" evidence="1">
    <location>
        <begin position="22"/>
        <end position="222"/>
    </location>
</feature>
<dbReference type="Gene3D" id="2.60.120.10">
    <property type="entry name" value="Jelly Rolls"/>
    <property type="match status" value="1"/>
</dbReference>
<evidence type="ECO:0000313" key="2">
    <source>
        <dbReference type="EMBL" id="MBK9981084.1"/>
    </source>
</evidence>
<organism evidence="2 3">
    <name type="scientific">Candidatus Opimibacter skivensis</name>
    <dbReference type="NCBI Taxonomy" id="2982028"/>
    <lineage>
        <taxon>Bacteria</taxon>
        <taxon>Pseudomonadati</taxon>
        <taxon>Bacteroidota</taxon>
        <taxon>Saprospiria</taxon>
        <taxon>Saprospirales</taxon>
        <taxon>Saprospiraceae</taxon>
        <taxon>Candidatus Opimibacter</taxon>
    </lineage>
</organism>
<dbReference type="EMBL" id="JADKGY010000001">
    <property type="protein sequence ID" value="MBK9981084.1"/>
    <property type="molecule type" value="Genomic_DNA"/>
</dbReference>
<dbReference type="Proteomes" id="UP000808337">
    <property type="component" value="Unassembled WGS sequence"/>
</dbReference>
<reference evidence="2 3" key="1">
    <citation type="submission" date="2020-10" db="EMBL/GenBank/DDBJ databases">
        <title>Connecting structure to function with the recovery of over 1000 high-quality activated sludge metagenome-assembled genomes encoding full-length rRNA genes using long-read sequencing.</title>
        <authorList>
            <person name="Singleton C.M."/>
            <person name="Petriglieri F."/>
            <person name="Kristensen J.M."/>
            <person name="Kirkegaard R.H."/>
            <person name="Michaelsen T.Y."/>
            <person name="Andersen M.H."/>
            <person name="Karst S.M."/>
            <person name="Dueholm M.S."/>
            <person name="Nielsen P.H."/>
            <person name="Albertsen M."/>
        </authorList>
    </citation>
    <scope>NUCLEOTIDE SEQUENCE [LARGE SCALE GENOMIC DNA]</scope>
    <source>
        <strain evidence="2">Ribe_18-Q3-R11-54_MAXAC.273</strain>
    </source>
</reference>
<proteinExistence type="predicted"/>
<name>A0A9D7XLG2_9BACT</name>
<gene>
    <name evidence="2" type="ORF">IPP15_01435</name>
</gene>
<dbReference type="InterPro" id="IPR014710">
    <property type="entry name" value="RmlC-like_jellyroll"/>
</dbReference>
<sequence length="222" mass="25290">MKSKTKLFLTILLFCSFGAMAQVPVSQEPSHHPVFQNQYIRLLDVTLNPGDTTQFHIHATPSLFLHLSNTNVSSQIMGKEWVKDRNETGKAWYKSFSPEILVHRVTNCDTVLFHVTDLEILSSFDTTTVSPYKHLPFDLLFENEKAVAYGITNKNIMQKVAKNRGPLLAELATGDEVFFHNAETRQSKEIKTGHYLYIDPGTPFYFTGSDKSEIKMVLFEIK</sequence>
<feature type="signal peptide" evidence="1">
    <location>
        <begin position="1"/>
        <end position="21"/>
    </location>
</feature>
<protein>
    <submittedName>
        <fullName evidence="2">Uncharacterized protein</fullName>
    </submittedName>
</protein>
<evidence type="ECO:0000256" key="1">
    <source>
        <dbReference type="SAM" id="SignalP"/>
    </source>
</evidence>
<evidence type="ECO:0000313" key="3">
    <source>
        <dbReference type="Proteomes" id="UP000808337"/>
    </source>
</evidence>
<comment type="caution">
    <text evidence="2">The sequence shown here is derived from an EMBL/GenBank/DDBJ whole genome shotgun (WGS) entry which is preliminary data.</text>
</comment>
<accession>A0A9D7XLG2</accession>
<keyword evidence="1" id="KW-0732">Signal</keyword>